<organism evidence="1 2">
    <name type="scientific">Datura stramonium</name>
    <name type="common">Jimsonweed</name>
    <name type="synonym">Common thornapple</name>
    <dbReference type="NCBI Taxonomy" id="4076"/>
    <lineage>
        <taxon>Eukaryota</taxon>
        <taxon>Viridiplantae</taxon>
        <taxon>Streptophyta</taxon>
        <taxon>Embryophyta</taxon>
        <taxon>Tracheophyta</taxon>
        <taxon>Spermatophyta</taxon>
        <taxon>Magnoliopsida</taxon>
        <taxon>eudicotyledons</taxon>
        <taxon>Gunneridae</taxon>
        <taxon>Pentapetalae</taxon>
        <taxon>asterids</taxon>
        <taxon>lamiids</taxon>
        <taxon>Solanales</taxon>
        <taxon>Solanaceae</taxon>
        <taxon>Solanoideae</taxon>
        <taxon>Datureae</taxon>
        <taxon>Datura</taxon>
    </lineage>
</organism>
<name>A0ABS8SQ89_DATST</name>
<proteinExistence type="predicted"/>
<sequence>MNRASVVFKTSHNPSLQIVQQILKSLLATNREHVFSRFVTKAKNNSAVNITGFNGELAFAIDFPSWFVLIPPEMNFHHSLVLIEAMLASCILRHQASWYELQMPVRFVHSGKIRGSKDSYKFCKSMKVDVRLVPEPLKVVVDI</sequence>
<dbReference type="Proteomes" id="UP000823775">
    <property type="component" value="Unassembled WGS sequence"/>
</dbReference>
<accession>A0ABS8SQ89</accession>
<dbReference type="EMBL" id="JACEIK010000696">
    <property type="protein sequence ID" value="MCD7461082.1"/>
    <property type="molecule type" value="Genomic_DNA"/>
</dbReference>
<evidence type="ECO:0000313" key="1">
    <source>
        <dbReference type="EMBL" id="MCD7461082.1"/>
    </source>
</evidence>
<gene>
    <name evidence="1" type="ORF">HAX54_045107</name>
</gene>
<protein>
    <submittedName>
        <fullName evidence="1">Uncharacterized protein</fullName>
    </submittedName>
</protein>
<keyword evidence="2" id="KW-1185">Reference proteome</keyword>
<comment type="caution">
    <text evidence="1">The sequence shown here is derived from an EMBL/GenBank/DDBJ whole genome shotgun (WGS) entry which is preliminary data.</text>
</comment>
<reference evidence="1 2" key="1">
    <citation type="journal article" date="2021" name="BMC Genomics">
        <title>Datura genome reveals duplications of psychoactive alkaloid biosynthetic genes and high mutation rate following tissue culture.</title>
        <authorList>
            <person name="Rajewski A."/>
            <person name="Carter-House D."/>
            <person name="Stajich J."/>
            <person name="Litt A."/>
        </authorList>
    </citation>
    <scope>NUCLEOTIDE SEQUENCE [LARGE SCALE GENOMIC DNA]</scope>
    <source>
        <strain evidence="1">AR-01</strain>
    </source>
</reference>
<evidence type="ECO:0000313" key="2">
    <source>
        <dbReference type="Proteomes" id="UP000823775"/>
    </source>
</evidence>